<proteinExistence type="predicted"/>
<dbReference type="SMART" id="SM01168">
    <property type="entry name" value="DUF1907"/>
    <property type="match status" value="1"/>
</dbReference>
<evidence type="ECO:0000313" key="10">
    <source>
        <dbReference type="WBParaSite" id="TCNE_0001514101-mRNA-1"/>
    </source>
</evidence>
<gene>
    <name evidence="8" type="ORF">TCNE_LOCUS15141</name>
</gene>
<dbReference type="GO" id="GO:0008270">
    <property type="term" value="F:zinc ion binding"/>
    <property type="evidence" value="ECO:0007669"/>
    <property type="project" value="TreeGrafter"/>
</dbReference>
<dbReference type="GO" id="GO:0016788">
    <property type="term" value="F:hydrolase activity, acting on ester bonds"/>
    <property type="evidence" value="ECO:0007669"/>
    <property type="project" value="TreeGrafter"/>
</dbReference>
<name>A0A183V321_TOXCA</name>
<protein>
    <submittedName>
        <fullName evidence="10">Ester hydrolase C11orf54-like protein</fullName>
    </submittedName>
</protein>
<dbReference type="Pfam" id="PF08925">
    <property type="entry name" value="DUF1907"/>
    <property type="match status" value="1"/>
</dbReference>
<dbReference type="Proteomes" id="UP000050794">
    <property type="component" value="Unassembled WGS sequence"/>
</dbReference>
<dbReference type="PANTHER" id="PTHR13204">
    <property type="entry name" value="PTD012 PROTEIN"/>
    <property type="match status" value="1"/>
</dbReference>
<evidence type="ECO:0000256" key="3">
    <source>
        <dbReference type="ARBA" id="ARBA00022723"/>
    </source>
</evidence>
<dbReference type="InterPro" id="IPR015021">
    <property type="entry name" value="C11orf54_DUF1907"/>
</dbReference>
<keyword evidence="6" id="KW-0539">Nucleus</keyword>
<dbReference type="EMBL" id="UYWY01022659">
    <property type="protein sequence ID" value="VDM46462.1"/>
    <property type="molecule type" value="Genomic_DNA"/>
</dbReference>
<keyword evidence="5" id="KW-0862">Zinc</keyword>
<evidence type="ECO:0000256" key="1">
    <source>
        <dbReference type="ARBA" id="ARBA00004123"/>
    </source>
</evidence>
<feature type="domain" description="DUF1907" evidence="7">
    <location>
        <begin position="27"/>
        <end position="306"/>
    </location>
</feature>
<evidence type="ECO:0000256" key="4">
    <source>
        <dbReference type="ARBA" id="ARBA00022801"/>
    </source>
</evidence>
<evidence type="ECO:0000313" key="9">
    <source>
        <dbReference type="Proteomes" id="UP000050794"/>
    </source>
</evidence>
<comment type="subunit">
    <text evidence="2">Monomer.</text>
</comment>
<evidence type="ECO:0000313" key="8">
    <source>
        <dbReference type="EMBL" id="VDM46462.1"/>
    </source>
</evidence>
<evidence type="ECO:0000256" key="6">
    <source>
        <dbReference type="ARBA" id="ARBA00023242"/>
    </source>
</evidence>
<comment type="subcellular location">
    <subcellularLocation>
        <location evidence="1">Nucleus</location>
    </subcellularLocation>
</comment>
<reference evidence="10" key="1">
    <citation type="submission" date="2016-06" db="UniProtKB">
        <authorList>
            <consortium name="WormBaseParasite"/>
        </authorList>
    </citation>
    <scope>IDENTIFICATION</scope>
</reference>
<sequence length="309" mass="34138">MAMQDASDKLDAKIILNAPSLEELRPILENALKKNFEQVSVDIVECPNFKAPPFSMSGAGIGNDLRIGEIGGIGNLYPSPRTDKVFDLKEICVTCEIPEAFIFGPGAGPFHVVGHNCEMVADANFIERQNNVATKIAEITASGKGYRMSTIDKTGFALMANLAISDGRPNGKVLRIRATKRNGEMNYPESIRKALTAHYGETLVSLAGVFVLKKGKVHMHVMPDFPGCPWKTHEQVNEWLKYFEMNAPLVCTSVLHSNDVGGHKLRLEHTHCFSEHGDAGHYHYDTTPNDVDYDGYFAPANVIYRIDMV</sequence>
<dbReference type="AlphaFoldDB" id="A0A183V321"/>
<dbReference type="GO" id="GO:0005634">
    <property type="term" value="C:nucleus"/>
    <property type="evidence" value="ECO:0007669"/>
    <property type="project" value="UniProtKB-SubCell"/>
</dbReference>
<keyword evidence="4" id="KW-0378">Hydrolase</keyword>
<dbReference type="SUPFAM" id="SSF117856">
    <property type="entry name" value="AF0104/ALDC/Ptd012-like"/>
    <property type="match status" value="1"/>
</dbReference>
<accession>A0A183V321</accession>
<evidence type="ECO:0000256" key="2">
    <source>
        <dbReference type="ARBA" id="ARBA00011245"/>
    </source>
</evidence>
<organism evidence="9 10">
    <name type="scientific">Toxocara canis</name>
    <name type="common">Canine roundworm</name>
    <dbReference type="NCBI Taxonomy" id="6265"/>
    <lineage>
        <taxon>Eukaryota</taxon>
        <taxon>Metazoa</taxon>
        <taxon>Ecdysozoa</taxon>
        <taxon>Nematoda</taxon>
        <taxon>Chromadorea</taxon>
        <taxon>Rhabditida</taxon>
        <taxon>Spirurina</taxon>
        <taxon>Ascaridomorpha</taxon>
        <taxon>Ascaridoidea</taxon>
        <taxon>Toxocaridae</taxon>
        <taxon>Toxocara</taxon>
    </lineage>
</organism>
<evidence type="ECO:0000256" key="5">
    <source>
        <dbReference type="ARBA" id="ARBA00022833"/>
    </source>
</evidence>
<evidence type="ECO:0000259" key="7">
    <source>
        <dbReference type="SMART" id="SM01168"/>
    </source>
</evidence>
<keyword evidence="9" id="KW-1185">Reference proteome</keyword>
<keyword evidence="3" id="KW-0479">Metal-binding</keyword>
<dbReference type="WBParaSite" id="TCNE_0001514101-mRNA-1">
    <property type="protein sequence ID" value="TCNE_0001514101-mRNA-1"/>
    <property type="gene ID" value="TCNE_0001514101"/>
</dbReference>
<reference evidence="8 9" key="2">
    <citation type="submission" date="2018-11" db="EMBL/GenBank/DDBJ databases">
        <authorList>
            <consortium name="Pathogen Informatics"/>
        </authorList>
    </citation>
    <scope>NUCLEOTIDE SEQUENCE [LARGE SCALE GENOMIC DNA]</scope>
</reference>
<dbReference type="CDD" id="cd17298">
    <property type="entry name" value="DUF1907"/>
    <property type="match status" value="1"/>
</dbReference>
<dbReference type="PANTHER" id="PTHR13204:SF1">
    <property type="entry name" value="ESTER HYDROLASE C11ORF54"/>
    <property type="match status" value="1"/>
</dbReference>